<reference evidence="1" key="3">
    <citation type="submission" date="2025-09" db="UniProtKB">
        <authorList>
            <consortium name="Ensembl"/>
        </authorList>
    </citation>
    <scope>IDENTIFICATION</scope>
</reference>
<gene>
    <name evidence="1" type="primary">PDGFRA</name>
</gene>
<name>A0AC11BS17_SHEEP</name>
<dbReference type="Ensembl" id="ENSOART00020023097.2">
    <property type="protein sequence ID" value="ENSOARP00020019155.2"/>
    <property type="gene ID" value="ENSOARG00020015079.2"/>
</dbReference>
<evidence type="ECO:0000313" key="1">
    <source>
        <dbReference type="Ensembl" id="ENSOARP00020019155.2"/>
    </source>
</evidence>
<proteinExistence type="predicted"/>
<accession>A0AC11BS17</accession>
<organism evidence="1">
    <name type="scientific">Ovis aries</name>
    <name type="common">Sheep</name>
    <dbReference type="NCBI Taxonomy" id="9940"/>
    <lineage>
        <taxon>Eukaryota</taxon>
        <taxon>Metazoa</taxon>
        <taxon>Chordata</taxon>
        <taxon>Craniata</taxon>
        <taxon>Vertebrata</taxon>
        <taxon>Euteleostomi</taxon>
        <taxon>Mammalia</taxon>
        <taxon>Eutheria</taxon>
        <taxon>Laurasiatheria</taxon>
        <taxon>Artiodactyla</taxon>
        <taxon>Ruminantia</taxon>
        <taxon>Pecora</taxon>
        <taxon>Bovidae</taxon>
        <taxon>Caprinae</taxon>
        <taxon>Ovis</taxon>
    </lineage>
</organism>
<reference evidence="1" key="2">
    <citation type="submission" date="2025-08" db="UniProtKB">
        <authorList>
            <consortium name="Ensembl"/>
        </authorList>
    </citation>
    <scope>IDENTIFICATION</scope>
</reference>
<protein>
    <submittedName>
        <fullName evidence="1">Platelet derived growth factor receptor alpha</fullName>
    </submittedName>
</protein>
<reference evidence="1" key="1">
    <citation type="submission" date="2020-11" db="EMBL/GenBank/DDBJ databases">
        <authorList>
            <person name="Davenport K.M."/>
            <person name="Bickhart D.M."/>
            <person name="Smith T.P.L."/>
            <person name="Murdoch B.M."/>
            <person name="Rosen B.D."/>
        </authorList>
    </citation>
    <scope>NUCLEOTIDE SEQUENCE [LARGE SCALE GENOMIC DNA]</scope>
    <source>
        <strain evidence="1">OAR_USU_Benz2616</strain>
    </source>
</reference>
<sequence>MGTSHWALLVLGCLFTGPSLILCQLSLPSILPNENERVVQLNSSFSLRCFGESEVSWQYPMSEEEYPDVEIRNEENNSGLFVTVLEVVSASAAHTGLYTCYYNHTQMDENEIEGRHIYIYVPDPDVAFVPLGMTDSLVIVEDEDSVIIPCRTTDPETPVTLLSSEGVVHASYDSRQGFKGTFSVGLYICEATVRGKKFQTIPFNVYAYTATSKLDLEMESPKTVYKAGESIVVTCTVFNNEVVDFQWTYPGQMKGKGITRLEETKFPSIKLVYTLRVPEATVKDSGDYQCAAHQATKEVKKMRNVTISVHEKGFIEIKPNFNLLEAVNLHEVKHFVVDVQAYPPPKITWLKDNLTLIENLTEITTDIEKIQEISYRSKLKLIRAKEEDSGHYTVVVQNEDDVKSYTFELLTQVPSSILDLVDDHHGSNGGQTVRCTAEGTPLPDIEWMVCKDIKKCNNETSWTVLANNVSNIITEVHPRDRSTVEGQVTFAKVEETIAVRCLAKNLLGVESRELKLVAPTLRSELTVAAAVLVLLVIVIISLIVLVVIWKQKPRYEIRWRVIESISPDGHEYIYVDPMQLPYDSRWEFPRDGLVLGRILGSGAFGKVVEGTAYGLSRSQPVMKVAVKMLKPTARSSEKQALMSELKIMTHLGPHLNIVNLLGACTKSGPIYIITEYCFYGDLVNYLHKNRDSFLSHHPEKPKKELDIFGLNPADESTRSYVILSFENNGDYMDMKQADTTQYVPMLERKEVSKYSDIQRALYDRPASYKKKSMLDSEVKNLLSDDNAEGLTLLDLLSFTYQVARGMEFLASKNCVHRDLAARNVLLAQGKIVKICDFGLARDIMHDSNYVSKGSTFLPVKWMAPESIFDNLYTTLSDVWSYGILLWEIFSLGGTPYPGMMVDSTFYNKIKSGYRMAKPDHATSEVYEIMVKCWNSEPEKRPSFYHLSEIVENLLPGQYKKSYEKIHLDFLKSDHPAVARMRVDSDNAYIGVTYKNEEDKLKDWEGGLDEQRLSADSGYIIPLPDIDPVPEEEDLGKRNRHSHSDRHEARAHGLDVRFSDD</sequence>